<feature type="region of interest" description="Disordered" evidence="1">
    <location>
        <begin position="209"/>
        <end position="309"/>
    </location>
</feature>
<comment type="caution">
    <text evidence="2">The sequence shown here is derived from an EMBL/GenBank/DDBJ whole genome shotgun (WGS) entry which is preliminary data.</text>
</comment>
<feature type="compositionally biased region" description="Basic and acidic residues" evidence="1">
    <location>
        <begin position="270"/>
        <end position="281"/>
    </location>
</feature>
<gene>
    <name evidence="2" type="ORF">FJY75_10290</name>
</gene>
<dbReference type="AlphaFoldDB" id="A0A938BMN9"/>
<dbReference type="InterPro" id="IPR010298">
    <property type="entry name" value="YacP-like"/>
</dbReference>
<name>A0A938BMN9_UNCEI</name>
<dbReference type="Proteomes" id="UP000748308">
    <property type="component" value="Unassembled WGS sequence"/>
</dbReference>
<proteinExistence type="predicted"/>
<sequence length="309" mass="34136">MLAATNGGGFVREAWKNRLWLIDGHNAIFALAPLSARQQAGERQEARRGLEGLVAPFARLLQRPLTIVYDGNALLPNPDAADSPNLRTVYSQPPEEADDRIVFLAAEALRRGGGVTVVSNDRRTLAPRLPAGARMIGVAEFVERCIDPLTLEPEEAGGRTEEPPEGDFGDLEAHFLERGEEIERTARGRARRLEQEARRLWEARVREGRRRDGATVPGELEGARGGSTGPPAEYRESDRRSRPAVAPPARREERGPASGGAPEAKAGPGRAEREAWKEAREVKRRRGERRQARRHAQRQAGGGKRSRRK</sequence>
<organism evidence="2 3">
    <name type="scientific">Eiseniibacteriota bacterium</name>
    <dbReference type="NCBI Taxonomy" id="2212470"/>
    <lineage>
        <taxon>Bacteria</taxon>
        <taxon>Candidatus Eiseniibacteriota</taxon>
    </lineage>
</organism>
<dbReference type="Pfam" id="PF05991">
    <property type="entry name" value="NYN_YacP"/>
    <property type="match status" value="1"/>
</dbReference>
<protein>
    <submittedName>
        <fullName evidence="2">NYN domain-containing protein</fullName>
    </submittedName>
</protein>
<feature type="compositionally biased region" description="Basic residues" evidence="1">
    <location>
        <begin position="282"/>
        <end position="297"/>
    </location>
</feature>
<dbReference type="InterPro" id="IPR029060">
    <property type="entry name" value="PIN-like_dom_sf"/>
</dbReference>
<evidence type="ECO:0000256" key="1">
    <source>
        <dbReference type="SAM" id="MobiDB-lite"/>
    </source>
</evidence>
<dbReference type="EMBL" id="VGIY01000295">
    <property type="protein sequence ID" value="MBM3318224.1"/>
    <property type="molecule type" value="Genomic_DNA"/>
</dbReference>
<evidence type="ECO:0000313" key="3">
    <source>
        <dbReference type="Proteomes" id="UP000748308"/>
    </source>
</evidence>
<accession>A0A938BMN9</accession>
<evidence type="ECO:0000313" key="2">
    <source>
        <dbReference type="EMBL" id="MBM3318224.1"/>
    </source>
</evidence>
<reference evidence="2" key="1">
    <citation type="submission" date="2019-03" db="EMBL/GenBank/DDBJ databases">
        <title>Lake Tanganyika Metagenome-Assembled Genomes (MAGs).</title>
        <authorList>
            <person name="Tran P."/>
        </authorList>
    </citation>
    <scope>NUCLEOTIDE SEQUENCE</scope>
    <source>
        <strain evidence="2">M_DeepCast_400m_m2_100</strain>
    </source>
</reference>
<dbReference type="SUPFAM" id="SSF88723">
    <property type="entry name" value="PIN domain-like"/>
    <property type="match status" value="1"/>
</dbReference>